<organism evidence="7 8">
    <name type="scientific">Peiella sedimenti</name>
    <dbReference type="NCBI Taxonomy" id="3061083"/>
    <lineage>
        <taxon>Bacteria</taxon>
        <taxon>Pseudomonadati</taxon>
        <taxon>Pseudomonadota</taxon>
        <taxon>Alphaproteobacteria</taxon>
        <taxon>Caulobacterales</taxon>
        <taxon>Caulobacteraceae</taxon>
        <taxon>Peiella</taxon>
    </lineage>
</organism>
<comment type="caution">
    <text evidence="7">The sequence shown here is derived from an EMBL/GenBank/DDBJ whole genome shotgun (WGS) entry which is preliminary data.</text>
</comment>
<dbReference type="RefSeq" id="WP_302109968.1">
    <property type="nucleotide sequence ID" value="NZ_JAUKTR010000003.1"/>
</dbReference>
<dbReference type="InterPro" id="IPR002429">
    <property type="entry name" value="CcO_II-like_C"/>
</dbReference>
<keyword evidence="2" id="KW-0479">Metal-binding</keyword>
<keyword evidence="5" id="KW-0472">Membrane</keyword>
<dbReference type="PANTHER" id="PTHR42838">
    <property type="entry name" value="CYTOCHROME C OXIDASE SUBUNIT II"/>
    <property type="match status" value="1"/>
</dbReference>
<dbReference type="Proteomes" id="UP001169063">
    <property type="component" value="Unassembled WGS sequence"/>
</dbReference>
<feature type="region of interest" description="Disordered" evidence="4">
    <location>
        <begin position="172"/>
        <end position="234"/>
    </location>
</feature>
<keyword evidence="5" id="KW-1133">Transmembrane helix</keyword>
<dbReference type="PROSITE" id="PS00078">
    <property type="entry name" value="COX2"/>
    <property type="match status" value="1"/>
</dbReference>
<keyword evidence="8" id="KW-1185">Reference proteome</keyword>
<evidence type="ECO:0000256" key="2">
    <source>
        <dbReference type="ARBA" id="ARBA00022723"/>
    </source>
</evidence>
<feature type="domain" description="Cytochrome oxidase subunit II copper A binding" evidence="6">
    <location>
        <begin position="73"/>
        <end position="175"/>
    </location>
</feature>
<evidence type="ECO:0000256" key="5">
    <source>
        <dbReference type="SAM" id="Phobius"/>
    </source>
</evidence>
<dbReference type="SUPFAM" id="SSF49503">
    <property type="entry name" value="Cupredoxins"/>
    <property type="match status" value="1"/>
</dbReference>
<accession>A0ABT8SM29</accession>
<dbReference type="InterPro" id="IPR008972">
    <property type="entry name" value="Cupredoxin"/>
</dbReference>
<keyword evidence="3" id="KW-0186">Copper</keyword>
<dbReference type="EMBL" id="JAUKTR010000003">
    <property type="protein sequence ID" value="MDO1559539.1"/>
    <property type="molecule type" value="Genomic_DNA"/>
</dbReference>
<feature type="compositionally biased region" description="Low complexity" evidence="4">
    <location>
        <begin position="217"/>
        <end position="234"/>
    </location>
</feature>
<dbReference type="PANTHER" id="PTHR42838:SF2">
    <property type="entry name" value="NITROUS-OXIDE REDUCTASE"/>
    <property type="match status" value="1"/>
</dbReference>
<keyword evidence="5" id="KW-0812">Transmembrane</keyword>
<protein>
    <submittedName>
        <fullName evidence="7">Cytochrome C oxidase subunit II</fullName>
    </submittedName>
</protein>
<dbReference type="InterPro" id="IPR001505">
    <property type="entry name" value="Copper_CuA"/>
</dbReference>
<evidence type="ECO:0000313" key="7">
    <source>
        <dbReference type="EMBL" id="MDO1559539.1"/>
    </source>
</evidence>
<evidence type="ECO:0000256" key="1">
    <source>
        <dbReference type="ARBA" id="ARBA00004196"/>
    </source>
</evidence>
<gene>
    <name evidence="7" type="ORF">Q0812_08875</name>
</gene>
<name>A0ABT8SM29_9CAUL</name>
<sequence>MSGPEGEEKVVKSELRWALAAGAVVFIIFAAVLWAAITMRMNPPSNIEHADPATLHMQGEFTESNLGTTVEPDGRVTVRMVATQFAFVPNCLMVPQGREVTFRFVSPDVIHGILITGTNVNTMIVPGYVAQVHTVFRQSGDMLMPCHEFCGLGHSEMIARVQVVPADQFRPGPDGRAHCEGQTPLVNTAAPGVPAGDVDAGAQAQGPLVSGEPSPDPAQATQDAVAAAQPATGE</sequence>
<feature type="transmembrane region" description="Helical" evidence="5">
    <location>
        <begin position="17"/>
        <end position="37"/>
    </location>
</feature>
<comment type="subcellular location">
    <subcellularLocation>
        <location evidence="1">Cell envelope</location>
    </subcellularLocation>
</comment>
<evidence type="ECO:0000259" key="6">
    <source>
        <dbReference type="PROSITE" id="PS50857"/>
    </source>
</evidence>
<dbReference type="Pfam" id="PF00116">
    <property type="entry name" value="COX2"/>
    <property type="match status" value="1"/>
</dbReference>
<dbReference type="PROSITE" id="PS50857">
    <property type="entry name" value="COX2_CUA"/>
    <property type="match status" value="1"/>
</dbReference>
<evidence type="ECO:0000256" key="4">
    <source>
        <dbReference type="SAM" id="MobiDB-lite"/>
    </source>
</evidence>
<dbReference type="InterPro" id="IPR051403">
    <property type="entry name" value="NosZ/Cyto_c_oxidase_sub2"/>
</dbReference>
<reference evidence="7" key="1">
    <citation type="submission" date="2023-07" db="EMBL/GenBank/DDBJ databases">
        <title>Brevundimonas soil sp. nov., isolated from the soil of chemical plant.</title>
        <authorList>
            <person name="Wu N."/>
        </authorList>
    </citation>
    <scope>NUCLEOTIDE SEQUENCE</scope>
    <source>
        <strain evidence="7">XZ-24</strain>
    </source>
</reference>
<proteinExistence type="predicted"/>
<evidence type="ECO:0000313" key="8">
    <source>
        <dbReference type="Proteomes" id="UP001169063"/>
    </source>
</evidence>
<evidence type="ECO:0000256" key="3">
    <source>
        <dbReference type="ARBA" id="ARBA00023008"/>
    </source>
</evidence>
<feature type="compositionally biased region" description="Low complexity" evidence="4">
    <location>
        <begin position="189"/>
        <end position="206"/>
    </location>
</feature>
<dbReference type="Gene3D" id="2.60.40.420">
    <property type="entry name" value="Cupredoxins - blue copper proteins"/>
    <property type="match status" value="1"/>
</dbReference>